<protein>
    <submittedName>
        <fullName evidence="1">Uncharacterized protein</fullName>
    </submittedName>
</protein>
<evidence type="ECO:0000313" key="2">
    <source>
        <dbReference type="Proteomes" id="UP001464923"/>
    </source>
</evidence>
<reference evidence="1 2" key="1">
    <citation type="submission" date="2024-03" db="EMBL/GenBank/DDBJ databases">
        <title>Draft genome sequence of Pseudonocardia tropica JCM 19149.</title>
        <authorList>
            <person name="Butdee W."/>
            <person name="Duangmal K."/>
        </authorList>
    </citation>
    <scope>NUCLEOTIDE SEQUENCE [LARGE SCALE GENOMIC DNA]</scope>
    <source>
        <strain evidence="1 2">JCM 19149</strain>
    </source>
</reference>
<gene>
    <name evidence="1" type="ORF">WHI96_07835</name>
</gene>
<sequence length="67" mass="7578">MTGFDPTKNLDLDRLQEFIDSGNTPRATAEFFDQAIDAMIEHDPGQAPENLRALGFERLADRIERLS</sequence>
<keyword evidence="2" id="KW-1185">Reference proteome</keyword>
<evidence type="ECO:0000313" key="1">
    <source>
        <dbReference type="EMBL" id="MEQ3538727.1"/>
    </source>
</evidence>
<dbReference type="EMBL" id="JBEDNP010000004">
    <property type="protein sequence ID" value="MEQ3538727.1"/>
    <property type="molecule type" value="Genomic_DNA"/>
</dbReference>
<name>A0ABV1JUA5_9PSEU</name>
<proteinExistence type="predicted"/>
<organism evidence="1 2">
    <name type="scientific">Pseudonocardia tropica</name>
    <dbReference type="NCBI Taxonomy" id="681289"/>
    <lineage>
        <taxon>Bacteria</taxon>
        <taxon>Bacillati</taxon>
        <taxon>Actinomycetota</taxon>
        <taxon>Actinomycetes</taxon>
        <taxon>Pseudonocardiales</taxon>
        <taxon>Pseudonocardiaceae</taxon>
        <taxon>Pseudonocardia</taxon>
    </lineage>
</organism>
<dbReference type="Proteomes" id="UP001464923">
    <property type="component" value="Unassembled WGS sequence"/>
</dbReference>
<dbReference type="RefSeq" id="WP_345652874.1">
    <property type="nucleotide sequence ID" value="NZ_BAABLY010000082.1"/>
</dbReference>
<accession>A0ABV1JUA5</accession>
<comment type="caution">
    <text evidence="1">The sequence shown here is derived from an EMBL/GenBank/DDBJ whole genome shotgun (WGS) entry which is preliminary data.</text>
</comment>